<dbReference type="PANTHER" id="PTHR34308">
    <property type="entry name" value="COBALAMIN BIOSYNTHESIS PROTEIN CBIB"/>
    <property type="match status" value="1"/>
</dbReference>
<evidence type="ECO:0000256" key="1">
    <source>
        <dbReference type="ARBA" id="ARBA00004651"/>
    </source>
</evidence>
<dbReference type="PANTHER" id="PTHR34308:SF1">
    <property type="entry name" value="COBALAMIN BIOSYNTHESIS PROTEIN CBIB"/>
    <property type="match status" value="1"/>
</dbReference>
<comment type="similarity">
    <text evidence="3">Belongs to the CobD/CbiB family.</text>
</comment>
<keyword evidence="4" id="KW-1003">Cell membrane</keyword>
<feature type="transmembrane region" description="Helical" evidence="9">
    <location>
        <begin position="168"/>
        <end position="189"/>
    </location>
</feature>
<evidence type="ECO:0000256" key="5">
    <source>
        <dbReference type="ARBA" id="ARBA00022573"/>
    </source>
</evidence>
<comment type="pathway">
    <text evidence="2">Cofactor biosynthesis; adenosylcobalamin biosynthesis.</text>
</comment>
<keyword evidence="6 9" id="KW-0812">Transmembrane</keyword>
<evidence type="ECO:0000256" key="8">
    <source>
        <dbReference type="ARBA" id="ARBA00023136"/>
    </source>
</evidence>
<feature type="transmembrane region" description="Helical" evidence="9">
    <location>
        <begin position="17"/>
        <end position="36"/>
    </location>
</feature>
<evidence type="ECO:0000313" key="11">
    <source>
        <dbReference type="Proteomes" id="UP001589813"/>
    </source>
</evidence>
<dbReference type="InterPro" id="IPR004485">
    <property type="entry name" value="Cobalamin_biosynth_CobD/CbiB"/>
</dbReference>
<keyword evidence="11" id="KW-1185">Reference proteome</keyword>
<comment type="caution">
    <text evidence="10">The sequence shown here is derived from an EMBL/GenBank/DDBJ whole genome shotgun (WGS) entry which is preliminary data.</text>
</comment>
<reference evidence="10 11" key="1">
    <citation type="submission" date="2024-09" db="EMBL/GenBank/DDBJ databases">
        <authorList>
            <person name="Sun Q."/>
            <person name="Mori K."/>
        </authorList>
    </citation>
    <scope>NUCLEOTIDE SEQUENCE [LARGE SCALE GENOMIC DNA]</scope>
    <source>
        <strain evidence="10 11">KCTC 23315</strain>
    </source>
</reference>
<evidence type="ECO:0000256" key="6">
    <source>
        <dbReference type="ARBA" id="ARBA00022692"/>
    </source>
</evidence>
<feature type="transmembrane region" description="Helical" evidence="9">
    <location>
        <begin position="310"/>
        <end position="327"/>
    </location>
</feature>
<comment type="subcellular location">
    <subcellularLocation>
        <location evidence="1">Cell membrane</location>
        <topology evidence="1">Multi-pass membrane protein</topology>
    </subcellularLocation>
</comment>
<keyword evidence="7 9" id="KW-1133">Transmembrane helix</keyword>
<keyword evidence="8 9" id="KW-0472">Membrane</keyword>
<dbReference type="EMBL" id="JBHLXP010000001">
    <property type="protein sequence ID" value="MFC0047739.1"/>
    <property type="molecule type" value="Genomic_DNA"/>
</dbReference>
<dbReference type="Pfam" id="PF03186">
    <property type="entry name" value="CobD_Cbib"/>
    <property type="match status" value="1"/>
</dbReference>
<accession>A0ABV6BBG9</accession>
<gene>
    <name evidence="10" type="ORF">ACFFJP_05520</name>
</gene>
<evidence type="ECO:0000256" key="3">
    <source>
        <dbReference type="ARBA" id="ARBA00006263"/>
    </source>
</evidence>
<evidence type="ECO:0000256" key="7">
    <source>
        <dbReference type="ARBA" id="ARBA00022989"/>
    </source>
</evidence>
<dbReference type="Proteomes" id="UP001589813">
    <property type="component" value="Unassembled WGS sequence"/>
</dbReference>
<organism evidence="10 11">
    <name type="scientific">Rheinheimera tilapiae</name>
    <dbReference type="NCBI Taxonomy" id="875043"/>
    <lineage>
        <taxon>Bacteria</taxon>
        <taxon>Pseudomonadati</taxon>
        <taxon>Pseudomonadota</taxon>
        <taxon>Gammaproteobacteria</taxon>
        <taxon>Chromatiales</taxon>
        <taxon>Chromatiaceae</taxon>
        <taxon>Rheinheimera</taxon>
    </lineage>
</organism>
<keyword evidence="5" id="KW-0169">Cobalamin biosynthesis</keyword>
<evidence type="ECO:0000256" key="4">
    <source>
        <dbReference type="ARBA" id="ARBA00022475"/>
    </source>
</evidence>
<evidence type="ECO:0000256" key="9">
    <source>
        <dbReference type="SAM" id="Phobius"/>
    </source>
</evidence>
<evidence type="ECO:0000256" key="2">
    <source>
        <dbReference type="ARBA" id="ARBA00004953"/>
    </source>
</evidence>
<sequence length="330" mass="37223">MQQLAAQYWQLLTQIPAFEPGLLFLLVVLLAQYAALPQQYQMWPLLRLLAQRIEQKVNKSTDSQSQQRLAGALALTVVLLPVLLLSWTLRQLSEWPVGFDAVLLYLCLDYRNYQLQVQSAASSLQRQQYQLAKDQLQALLRRECGQLSATGLAKAGIEVLAQRQVRHVVAVLLWYLLGGSMLALSYRLLLELQQVWSGKLPGQRAFSGAVSIGGRFFTVPALWLQGALVGLLYRFRPTVRYFNTSQDAGLAAADRWYLSAWSAALQRNLAGPVIYQGTKLRRERIGPAENPQLADLQLALQLSRQIQRTLFLLLCCGFALTILYQWPQPL</sequence>
<name>A0ABV6BBG9_9GAMM</name>
<evidence type="ECO:0000313" key="10">
    <source>
        <dbReference type="EMBL" id="MFC0047739.1"/>
    </source>
</evidence>
<proteinExistence type="inferred from homology"/>
<protein>
    <submittedName>
        <fullName evidence="10">Cobalamin biosynthesis protein</fullName>
    </submittedName>
</protein>
<dbReference type="RefSeq" id="WP_377241269.1">
    <property type="nucleotide sequence ID" value="NZ_JBHLXP010000001.1"/>
</dbReference>
<feature type="transmembrane region" description="Helical" evidence="9">
    <location>
        <begin position="209"/>
        <end position="233"/>
    </location>
</feature>